<evidence type="ECO:0000313" key="9">
    <source>
        <dbReference type="EMBL" id="NIK87150.1"/>
    </source>
</evidence>
<dbReference type="AlphaFoldDB" id="A0A846MVR8"/>
<evidence type="ECO:0000313" key="10">
    <source>
        <dbReference type="Proteomes" id="UP000570514"/>
    </source>
</evidence>
<feature type="transmembrane region" description="Helical" evidence="6">
    <location>
        <begin position="444"/>
        <end position="468"/>
    </location>
</feature>
<feature type="transmembrane region" description="Helical" evidence="6">
    <location>
        <begin position="748"/>
        <end position="771"/>
    </location>
</feature>
<sequence length="827" mass="91080">MFRNYLTVALRNIIRHKLYSFINIAGLAVGLACVIFVILFVRDELSYDKWISDTENLYRLELTILVPDRAPMAMAMVPYMVPETMRDEIPGISGQTRLHMEGMTLSAGDRQFSEYVDVVDPGFFTLIRLPFVMGDPATVFRNPQSLVLTQSAARKYFGDANPMGRVLQTVRSNCAQTDTVCQHTMISLTVTGVIRDLPHNTQLSGDIFLPNTSIVDTMGQEIKHMWLANNGWGFIRLAPGVTPDSVMARINPILDRYVTPELKKFGVSGISGSAVYKMHMTRFDRVHLDGAKYSFNQTPPGSWTTVYGVAAIGLLILLVACFNFMNLSTARAALRAREIALRKTMGAALRQVMAQFLGEAVLMALLALVLAFAMVEILLPAFGGFLQRPIGFDYAHDWPLFLSLIGLAVVAGLISGFYPALVLSGFRPATTLRTNSAGQVGSGLLRNVLVVLQFAVSIGLGISAAVVFGQINYARNIDLGFRHDNVVTMGTGRMTNEQREAFVRALRSYPGIVSVGESDRVPFQLGQNLTLFQVPGQSTSATLNGIRIDPDFPRVYGIKVVAGRAFSESRADDRLHSLGGETDPQNAGKNILLNVAGARRLGFSPQEAIGKTVLYNKSPVRIVGVLADAKVQGARQPVQPSAYMYIPTDWMQLHARLRPDMVPQTLAFIDKTWRFFSPSVSIDRDFLDASYAKFYAADERQGIMFAAFVGLAILIACLGLFGLAAFTAGRRTKEIGIRKVFGAQTRNVILLLLWQFSIPVLIANAIAWPLAWYYLQGWLESYAYRISLNPFYFIGAGLVALVIAWVTIAGHAIAVARANPIKALRYE</sequence>
<comment type="subcellular location">
    <subcellularLocation>
        <location evidence="1">Cell membrane</location>
        <topology evidence="1">Multi-pass membrane protein</topology>
    </subcellularLocation>
</comment>
<evidence type="ECO:0000256" key="5">
    <source>
        <dbReference type="ARBA" id="ARBA00023136"/>
    </source>
</evidence>
<feature type="transmembrane region" description="Helical" evidence="6">
    <location>
        <begin position="398"/>
        <end position="423"/>
    </location>
</feature>
<dbReference type="InterPro" id="IPR050250">
    <property type="entry name" value="Macrolide_Exporter_MacB"/>
</dbReference>
<feature type="transmembrane region" description="Helical" evidence="6">
    <location>
        <begin position="791"/>
        <end position="816"/>
    </location>
</feature>
<dbReference type="InterPro" id="IPR003838">
    <property type="entry name" value="ABC3_permease_C"/>
</dbReference>
<keyword evidence="5 6" id="KW-0472">Membrane</keyword>
<evidence type="ECO:0000256" key="2">
    <source>
        <dbReference type="ARBA" id="ARBA00022475"/>
    </source>
</evidence>
<evidence type="ECO:0000259" key="8">
    <source>
        <dbReference type="Pfam" id="PF12704"/>
    </source>
</evidence>
<evidence type="ECO:0000256" key="6">
    <source>
        <dbReference type="SAM" id="Phobius"/>
    </source>
</evidence>
<gene>
    <name evidence="9" type="ORF">FHS83_000468</name>
</gene>
<protein>
    <submittedName>
        <fullName evidence="9">Putative ABC transport system permease protein</fullName>
    </submittedName>
</protein>
<evidence type="ECO:0000256" key="3">
    <source>
        <dbReference type="ARBA" id="ARBA00022692"/>
    </source>
</evidence>
<name>A0A846MVR8_9PROT</name>
<keyword evidence="2" id="KW-1003">Cell membrane</keyword>
<feature type="domain" description="ABC3 transporter permease C-terminal" evidence="7">
    <location>
        <begin position="311"/>
        <end position="424"/>
    </location>
</feature>
<dbReference type="EMBL" id="JAASRM010000001">
    <property type="protein sequence ID" value="NIK87150.1"/>
    <property type="molecule type" value="Genomic_DNA"/>
</dbReference>
<dbReference type="PANTHER" id="PTHR30572">
    <property type="entry name" value="MEMBRANE COMPONENT OF TRANSPORTER-RELATED"/>
    <property type="match status" value="1"/>
</dbReference>
<organism evidence="9 10">
    <name type="scientific">Rhizomicrobium palustre</name>
    <dbReference type="NCBI Taxonomy" id="189966"/>
    <lineage>
        <taxon>Bacteria</taxon>
        <taxon>Pseudomonadati</taxon>
        <taxon>Pseudomonadota</taxon>
        <taxon>Alphaproteobacteria</taxon>
        <taxon>Micropepsales</taxon>
        <taxon>Micropepsaceae</taxon>
        <taxon>Rhizomicrobium</taxon>
    </lineage>
</organism>
<dbReference type="GO" id="GO:0022857">
    <property type="term" value="F:transmembrane transporter activity"/>
    <property type="evidence" value="ECO:0007669"/>
    <property type="project" value="TreeGrafter"/>
</dbReference>
<feature type="transmembrane region" description="Helical" evidence="6">
    <location>
        <begin position="306"/>
        <end position="327"/>
    </location>
</feature>
<feature type="transmembrane region" description="Helical" evidence="6">
    <location>
        <begin position="21"/>
        <end position="41"/>
    </location>
</feature>
<evidence type="ECO:0000259" key="7">
    <source>
        <dbReference type="Pfam" id="PF02687"/>
    </source>
</evidence>
<keyword evidence="3 6" id="KW-0812">Transmembrane</keyword>
<accession>A0A846MVR8</accession>
<dbReference type="PROSITE" id="PS51257">
    <property type="entry name" value="PROKAR_LIPOPROTEIN"/>
    <property type="match status" value="1"/>
</dbReference>
<feature type="domain" description="MacB-like periplasmic core" evidence="8">
    <location>
        <begin position="20"/>
        <end position="252"/>
    </location>
</feature>
<dbReference type="Pfam" id="PF02687">
    <property type="entry name" value="FtsX"/>
    <property type="match status" value="2"/>
</dbReference>
<dbReference type="RefSeq" id="WP_167080486.1">
    <property type="nucleotide sequence ID" value="NZ_BAAADC010000001.1"/>
</dbReference>
<proteinExistence type="predicted"/>
<feature type="transmembrane region" description="Helical" evidence="6">
    <location>
        <begin position="360"/>
        <end position="386"/>
    </location>
</feature>
<feature type="domain" description="ABC3 transporter permease C-terminal" evidence="7">
    <location>
        <begin position="707"/>
        <end position="820"/>
    </location>
</feature>
<dbReference type="GO" id="GO:0005886">
    <property type="term" value="C:plasma membrane"/>
    <property type="evidence" value="ECO:0007669"/>
    <property type="project" value="UniProtKB-SubCell"/>
</dbReference>
<comment type="caution">
    <text evidence="9">The sequence shown here is derived from an EMBL/GenBank/DDBJ whole genome shotgun (WGS) entry which is preliminary data.</text>
</comment>
<feature type="domain" description="MacB-like periplasmic core" evidence="8">
    <location>
        <begin position="458"/>
        <end position="655"/>
    </location>
</feature>
<evidence type="ECO:0000256" key="1">
    <source>
        <dbReference type="ARBA" id="ARBA00004651"/>
    </source>
</evidence>
<feature type="transmembrane region" description="Helical" evidence="6">
    <location>
        <begin position="703"/>
        <end position="727"/>
    </location>
</feature>
<keyword evidence="4 6" id="KW-1133">Transmembrane helix</keyword>
<dbReference type="InterPro" id="IPR025857">
    <property type="entry name" value="MacB_PCD"/>
</dbReference>
<reference evidence="9 10" key="1">
    <citation type="submission" date="2020-03" db="EMBL/GenBank/DDBJ databases">
        <title>Genomic Encyclopedia of Type Strains, Phase IV (KMG-IV): sequencing the most valuable type-strain genomes for metagenomic binning, comparative biology and taxonomic classification.</title>
        <authorList>
            <person name="Goeker M."/>
        </authorList>
    </citation>
    <scope>NUCLEOTIDE SEQUENCE [LARGE SCALE GENOMIC DNA]</scope>
    <source>
        <strain evidence="9 10">DSM 19867</strain>
    </source>
</reference>
<evidence type="ECO:0000256" key="4">
    <source>
        <dbReference type="ARBA" id="ARBA00022989"/>
    </source>
</evidence>
<dbReference type="PANTHER" id="PTHR30572:SF18">
    <property type="entry name" value="ABC-TYPE MACROLIDE FAMILY EXPORT SYSTEM PERMEASE COMPONENT 2"/>
    <property type="match status" value="1"/>
</dbReference>
<dbReference type="Pfam" id="PF12704">
    <property type="entry name" value="MacB_PCD"/>
    <property type="match status" value="2"/>
</dbReference>
<keyword evidence="10" id="KW-1185">Reference proteome</keyword>
<dbReference type="Proteomes" id="UP000570514">
    <property type="component" value="Unassembled WGS sequence"/>
</dbReference>